<gene>
    <name evidence="7" type="ORF">HGB44_01920</name>
</gene>
<dbReference type="PRINTS" id="PR00040">
    <property type="entry name" value="HTHMERR"/>
</dbReference>
<evidence type="ECO:0000256" key="2">
    <source>
        <dbReference type="ARBA" id="ARBA00023015"/>
    </source>
</evidence>
<keyword evidence="1" id="KW-0678">Repressor</keyword>
<dbReference type="InterPro" id="IPR047057">
    <property type="entry name" value="MerR_fam"/>
</dbReference>
<dbReference type="Proteomes" id="UP000553209">
    <property type="component" value="Unassembled WGS sequence"/>
</dbReference>
<keyword evidence="5" id="KW-0175">Coiled coil</keyword>
<organism evidence="7 8">
    <name type="scientific">Nocardiopsis alborubida</name>
    <dbReference type="NCBI Taxonomy" id="146802"/>
    <lineage>
        <taxon>Bacteria</taxon>
        <taxon>Bacillati</taxon>
        <taxon>Actinomycetota</taxon>
        <taxon>Actinomycetes</taxon>
        <taxon>Streptosporangiales</taxon>
        <taxon>Nocardiopsidaceae</taxon>
        <taxon>Nocardiopsis</taxon>
    </lineage>
</organism>
<dbReference type="GO" id="GO:0003700">
    <property type="term" value="F:DNA-binding transcription factor activity"/>
    <property type="evidence" value="ECO:0007669"/>
    <property type="project" value="InterPro"/>
</dbReference>
<evidence type="ECO:0000256" key="5">
    <source>
        <dbReference type="SAM" id="Coils"/>
    </source>
</evidence>
<dbReference type="PROSITE" id="PS00552">
    <property type="entry name" value="HTH_MERR_1"/>
    <property type="match status" value="1"/>
</dbReference>
<evidence type="ECO:0000313" key="8">
    <source>
        <dbReference type="Proteomes" id="UP000553209"/>
    </source>
</evidence>
<protein>
    <submittedName>
        <fullName evidence="7">MerR family transcriptional regulator</fullName>
    </submittedName>
</protein>
<keyword evidence="4" id="KW-0804">Transcription</keyword>
<comment type="caution">
    <text evidence="7">The sequence shown here is derived from an EMBL/GenBank/DDBJ whole genome shotgun (WGS) entry which is preliminary data.</text>
</comment>
<dbReference type="InterPro" id="IPR000551">
    <property type="entry name" value="MerR-type_HTH_dom"/>
</dbReference>
<keyword evidence="3" id="KW-0238">DNA-binding</keyword>
<evidence type="ECO:0000313" key="7">
    <source>
        <dbReference type="EMBL" id="NKY96436.1"/>
    </source>
</evidence>
<dbReference type="Gene3D" id="1.10.1660.10">
    <property type="match status" value="1"/>
</dbReference>
<evidence type="ECO:0000256" key="1">
    <source>
        <dbReference type="ARBA" id="ARBA00022491"/>
    </source>
</evidence>
<dbReference type="SUPFAM" id="SSF46955">
    <property type="entry name" value="Putative DNA-binding domain"/>
    <property type="match status" value="1"/>
</dbReference>
<keyword evidence="2" id="KW-0805">Transcription regulation</keyword>
<dbReference type="Pfam" id="PF13411">
    <property type="entry name" value="MerR_1"/>
    <property type="match status" value="1"/>
</dbReference>
<evidence type="ECO:0000256" key="4">
    <source>
        <dbReference type="ARBA" id="ARBA00023163"/>
    </source>
</evidence>
<evidence type="ECO:0000256" key="3">
    <source>
        <dbReference type="ARBA" id="ARBA00023125"/>
    </source>
</evidence>
<dbReference type="EMBL" id="JAAXPG010000001">
    <property type="protein sequence ID" value="NKY96436.1"/>
    <property type="molecule type" value="Genomic_DNA"/>
</dbReference>
<name>A0A7X6M826_9ACTN</name>
<dbReference type="PANTHER" id="PTHR30204:SF69">
    <property type="entry name" value="MERR-FAMILY TRANSCRIPTIONAL REGULATOR"/>
    <property type="match status" value="1"/>
</dbReference>
<dbReference type="GO" id="GO:0003677">
    <property type="term" value="F:DNA binding"/>
    <property type="evidence" value="ECO:0007669"/>
    <property type="project" value="UniProtKB-KW"/>
</dbReference>
<feature type="coiled-coil region" evidence="5">
    <location>
        <begin position="83"/>
        <end position="110"/>
    </location>
</feature>
<dbReference type="PROSITE" id="PS50937">
    <property type="entry name" value="HTH_MERR_2"/>
    <property type="match status" value="1"/>
</dbReference>
<sequence>MRIGELAERTGVSTRALRYYEQRGLLASERAANGYREYPPEAVDRVHGIRLLLDSGLTSDDVRELRGCLALDLVNEPECAEAVELYENRLQAVRERIDALTRTRDRLERVTRTRRPDSPRA</sequence>
<dbReference type="RefSeq" id="WP_061079435.1">
    <property type="nucleotide sequence ID" value="NZ_JAAXPG010000001.1"/>
</dbReference>
<dbReference type="InterPro" id="IPR009061">
    <property type="entry name" value="DNA-bd_dom_put_sf"/>
</dbReference>
<feature type="domain" description="HTH merR-type" evidence="6">
    <location>
        <begin position="1"/>
        <end position="68"/>
    </location>
</feature>
<reference evidence="7 8" key="1">
    <citation type="submission" date="2020-04" db="EMBL/GenBank/DDBJ databases">
        <title>MicrobeNet Type strains.</title>
        <authorList>
            <person name="Nicholson A.C."/>
        </authorList>
    </citation>
    <scope>NUCLEOTIDE SEQUENCE [LARGE SCALE GENOMIC DNA]</scope>
    <source>
        <strain evidence="7 8">ATCC 23612</strain>
    </source>
</reference>
<accession>A0A7X6M826</accession>
<dbReference type="PANTHER" id="PTHR30204">
    <property type="entry name" value="REDOX-CYCLING DRUG-SENSING TRANSCRIPTIONAL ACTIVATOR SOXR"/>
    <property type="match status" value="1"/>
</dbReference>
<dbReference type="SMART" id="SM00422">
    <property type="entry name" value="HTH_MERR"/>
    <property type="match status" value="1"/>
</dbReference>
<proteinExistence type="predicted"/>
<keyword evidence="8" id="KW-1185">Reference proteome</keyword>
<dbReference type="AlphaFoldDB" id="A0A7X6M826"/>
<evidence type="ECO:0000259" key="6">
    <source>
        <dbReference type="PROSITE" id="PS50937"/>
    </source>
</evidence>